<keyword evidence="6" id="KW-1185">Reference proteome</keyword>
<dbReference type="KEGG" id="tgb:HG536_0B06210"/>
<evidence type="ECO:0000256" key="1">
    <source>
        <dbReference type="ARBA" id="ARBA00004123"/>
    </source>
</evidence>
<dbReference type="EMBL" id="CP059247">
    <property type="protein sequence ID" value="QLL31755.1"/>
    <property type="molecule type" value="Genomic_DNA"/>
</dbReference>
<dbReference type="GO" id="GO:0006302">
    <property type="term" value="P:double-strand break repair"/>
    <property type="evidence" value="ECO:0007669"/>
    <property type="project" value="TreeGrafter"/>
</dbReference>
<dbReference type="AlphaFoldDB" id="A0A7G3ZE19"/>
<name>A0A7G3ZE19_9SACH</name>
<dbReference type="InterPro" id="IPR039781">
    <property type="entry name" value="Rad21/Rec8-like"/>
</dbReference>
<dbReference type="GO" id="GO:0005634">
    <property type="term" value="C:nucleus"/>
    <property type="evidence" value="ECO:0007669"/>
    <property type="project" value="UniProtKB-SubCell"/>
</dbReference>
<evidence type="ECO:0000256" key="3">
    <source>
        <dbReference type="SAM" id="MobiDB-lite"/>
    </source>
</evidence>
<evidence type="ECO:0000259" key="4">
    <source>
        <dbReference type="Pfam" id="PF04825"/>
    </source>
</evidence>
<dbReference type="InterPro" id="IPR006910">
    <property type="entry name" value="Rad21_Rec8_N"/>
</dbReference>
<dbReference type="CDD" id="cd21790">
    <property type="entry name" value="Rad21_Rec8_M_ScRec8p-like"/>
    <property type="match status" value="1"/>
</dbReference>
<feature type="domain" description="Rad21/Rec8-like protein N-terminal" evidence="4">
    <location>
        <begin position="22"/>
        <end position="130"/>
    </location>
</feature>
<evidence type="ECO:0000256" key="2">
    <source>
        <dbReference type="ARBA" id="ARBA00023242"/>
    </source>
</evidence>
<dbReference type="GeneID" id="59324874"/>
<organism evidence="5 6">
    <name type="scientific">Torulaspora globosa</name>
    <dbReference type="NCBI Taxonomy" id="48254"/>
    <lineage>
        <taxon>Eukaryota</taxon>
        <taxon>Fungi</taxon>
        <taxon>Dikarya</taxon>
        <taxon>Ascomycota</taxon>
        <taxon>Saccharomycotina</taxon>
        <taxon>Saccharomycetes</taxon>
        <taxon>Saccharomycetales</taxon>
        <taxon>Saccharomycetaceae</taxon>
        <taxon>Torulaspora</taxon>
    </lineage>
</organism>
<evidence type="ECO:0000313" key="5">
    <source>
        <dbReference type="EMBL" id="QLL31755.1"/>
    </source>
</evidence>
<proteinExistence type="predicted"/>
<sequence>MSNIASLAHYSNNAEVITNPAYKGVTTVWLLSTLGSTRQLNISSSEGNSFSSILKKRDIISVSIPNTCEVIRENNLDLPLRYVSNLMYGVAICYHRKTEYVLNDLTNLLTQVQRKFYVVSSSRKKYDNKSKHVATIFDAEETDAVNGLLNDDPLFDINQINSIAAILEPSDDQAISEAMIIRRQDYLNELTNANDYDELRNPKNSTEYLRRPVTLDDIPIDVDFNFELDDTINQEGTSCHSKISAGCSDSDLELNYRDHDFKLNFDENARMLPDETGIDLGVDQLDDEEASFEDENTDAPNGLPPLKRPENGRLSKSFYETIQIDGRTGLSTDTLRNNHNTYCETMDFRNRKKRKISPMADSGWQSLMGLDDAPHFMKNCWTILFCAPDQADLSLLGSKSSISGSYSIERGRRRSWLFHSERPSSSVSSAELGRRAVPPGDMPSEPVHDLLLNLEQIEEELAENNSTSQSDLMHINLDLPPSSFGRVATHDSGAGSESKALSSGSRDLDVVDELYSQIRGYRRSNEKEETATIVSAGSAAYSSEQQSLISGQGTLILDSHTRRFYDYIRERSSYVGKTTWSHPPFKKKLLFEDIVPSSLTTELDADGTKRVKVTDKKIAASAFLSLLNLASRNLISVGEFPDHGNDASRFGLMKADDIVVYA</sequence>
<dbReference type="GO" id="GO:0003682">
    <property type="term" value="F:chromatin binding"/>
    <property type="evidence" value="ECO:0007669"/>
    <property type="project" value="TreeGrafter"/>
</dbReference>
<dbReference type="RefSeq" id="XP_037138430.1">
    <property type="nucleotide sequence ID" value="XM_037282535.1"/>
</dbReference>
<dbReference type="Proteomes" id="UP000515788">
    <property type="component" value="Chromosome 2"/>
</dbReference>
<accession>A0A7G3ZE19</accession>
<dbReference type="PANTHER" id="PTHR12585:SF51">
    <property type="entry name" value="MEIOTIC RECOMBINATION PROTEIN REC8"/>
    <property type="match status" value="1"/>
</dbReference>
<dbReference type="GO" id="GO:0008278">
    <property type="term" value="C:cohesin complex"/>
    <property type="evidence" value="ECO:0007669"/>
    <property type="project" value="InterPro"/>
</dbReference>
<dbReference type="Pfam" id="PF04825">
    <property type="entry name" value="Rad21_Rec8_N"/>
    <property type="match status" value="1"/>
</dbReference>
<protein>
    <recommendedName>
        <fullName evidence="4">Rad21/Rec8-like protein N-terminal domain-containing protein</fullName>
    </recommendedName>
</protein>
<reference evidence="5 6" key="1">
    <citation type="submission" date="2020-06" db="EMBL/GenBank/DDBJ databases">
        <title>The yeast mating-type switching endonuclease HO is a domesticated member of an unorthodox homing genetic element family.</title>
        <authorList>
            <person name="Coughlan A.Y."/>
            <person name="Lombardi L."/>
            <person name="Braun-Galleani S."/>
            <person name="Martos A.R."/>
            <person name="Galeote V."/>
            <person name="Bigey F."/>
            <person name="Dequin S."/>
            <person name="Byrne K.P."/>
            <person name="Wolfe K.H."/>
        </authorList>
    </citation>
    <scope>NUCLEOTIDE SEQUENCE [LARGE SCALE GENOMIC DNA]</scope>
    <source>
        <strain evidence="5 6">CBS764</strain>
    </source>
</reference>
<dbReference type="OrthoDB" id="5427633at2759"/>
<feature type="region of interest" description="Disordered" evidence="3">
    <location>
        <begin position="289"/>
        <end position="310"/>
    </location>
</feature>
<gene>
    <name evidence="5" type="ORF">HG536_0B06210</name>
</gene>
<comment type="subcellular location">
    <subcellularLocation>
        <location evidence="1">Nucleus</location>
    </subcellularLocation>
</comment>
<dbReference type="GO" id="GO:0007062">
    <property type="term" value="P:sister chromatid cohesion"/>
    <property type="evidence" value="ECO:0007669"/>
    <property type="project" value="InterPro"/>
</dbReference>
<evidence type="ECO:0000313" key="6">
    <source>
        <dbReference type="Proteomes" id="UP000515788"/>
    </source>
</evidence>
<keyword evidence="2" id="KW-0539">Nucleus</keyword>
<dbReference type="PANTHER" id="PTHR12585">
    <property type="entry name" value="SCC1 / RAD21 FAMILY MEMBER"/>
    <property type="match status" value="1"/>
</dbReference>